<feature type="domain" description="Flagellar hook-length control protein-like C-terminal" evidence="2">
    <location>
        <begin position="74"/>
        <end position="156"/>
    </location>
</feature>
<feature type="region of interest" description="Disordered" evidence="1">
    <location>
        <begin position="1"/>
        <end position="37"/>
    </location>
</feature>
<reference evidence="3 4" key="1">
    <citation type="submission" date="2019-10" db="EMBL/GenBank/DDBJ databases">
        <title>Two novel species isolated from a subtropical stream in China.</title>
        <authorList>
            <person name="Lu H."/>
        </authorList>
    </citation>
    <scope>NUCLEOTIDE SEQUENCE [LARGE SCALE GENOMIC DNA]</scope>
    <source>
        <strain evidence="3 4">FT29W</strain>
    </source>
</reference>
<feature type="compositionally biased region" description="Low complexity" evidence="1">
    <location>
        <begin position="1"/>
        <end position="18"/>
    </location>
</feature>
<evidence type="ECO:0000313" key="3">
    <source>
        <dbReference type="EMBL" id="MQA42730.1"/>
    </source>
</evidence>
<dbReference type="InterPro" id="IPR021136">
    <property type="entry name" value="Flagellar_hook_control-like_C"/>
</dbReference>
<feature type="compositionally biased region" description="Basic and acidic residues" evidence="1">
    <location>
        <begin position="165"/>
        <end position="174"/>
    </location>
</feature>
<keyword evidence="3" id="KW-0966">Cell projection</keyword>
<evidence type="ECO:0000259" key="2">
    <source>
        <dbReference type="Pfam" id="PF02120"/>
    </source>
</evidence>
<organism evidence="3 4">
    <name type="scientific">Rugamonas aquatica</name>
    <dbReference type="NCBI Taxonomy" id="2743357"/>
    <lineage>
        <taxon>Bacteria</taxon>
        <taxon>Pseudomonadati</taxon>
        <taxon>Pseudomonadota</taxon>
        <taxon>Betaproteobacteria</taxon>
        <taxon>Burkholderiales</taxon>
        <taxon>Oxalobacteraceae</taxon>
        <taxon>Telluria group</taxon>
        <taxon>Rugamonas</taxon>
    </lineage>
</organism>
<protein>
    <submittedName>
        <fullName evidence="3">Flagellar hook-length control protein FliK</fullName>
    </submittedName>
</protein>
<dbReference type="RefSeq" id="WP_174999439.1">
    <property type="nucleotide sequence ID" value="NZ_WHUG01000027.1"/>
</dbReference>
<dbReference type="InterPro" id="IPR052563">
    <property type="entry name" value="FliK"/>
</dbReference>
<dbReference type="PANTHER" id="PTHR37533:SF2">
    <property type="entry name" value="FLAGELLAR HOOK-LENGTH CONTROL PROTEIN"/>
    <property type="match status" value="1"/>
</dbReference>
<feature type="region of interest" description="Disordered" evidence="1">
    <location>
        <begin position="147"/>
        <end position="194"/>
    </location>
</feature>
<accession>A0A6A7NC12</accession>
<dbReference type="Pfam" id="PF02120">
    <property type="entry name" value="Flg_hook"/>
    <property type="match status" value="1"/>
</dbReference>
<feature type="compositionally biased region" description="Polar residues" evidence="1">
    <location>
        <begin position="147"/>
        <end position="157"/>
    </location>
</feature>
<evidence type="ECO:0000256" key="1">
    <source>
        <dbReference type="SAM" id="MobiDB-lite"/>
    </source>
</evidence>
<dbReference type="AlphaFoldDB" id="A0A6A7NC12"/>
<name>A0A6A7NC12_9BURK</name>
<dbReference type="EMBL" id="WHUG01000027">
    <property type="protein sequence ID" value="MQA42730.1"/>
    <property type="molecule type" value="Genomic_DNA"/>
</dbReference>
<gene>
    <name evidence="3" type="ORF">GEV02_31815</name>
</gene>
<dbReference type="PANTHER" id="PTHR37533">
    <property type="entry name" value="FLAGELLAR HOOK-LENGTH CONTROL PROTEIN"/>
    <property type="match status" value="1"/>
</dbReference>
<sequence>ASAPAADYSASTTAAAGAAKDDSITRSSAPTPAPVAANVGFSQPAPAATPAAAVVKLAGSPDQWQQPLREALGDRLQVQLQRNNDHAVIRLEPPNMGSIEISIRHSAGALQVNLSANHSEVLRQLNTIGDSVRQDLSTRQYADVSVTVSSSRAQAQADTGGRGGQQHEQEEGRTPGRALSGDEATTFAMTSERE</sequence>
<proteinExistence type="predicted"/>
<comment type="caution">
    <text evidence="3">The sequence shown here is derived from an EMBL/GenBank/DDBJ whole genome shotgun (WGS) entry which is preliminary data.</text>
</comment>
<dbReference type="Proteomes" id="UP000440498">
    <property type="component" value="Unassembled WGS sequence"/>
</dbReference>
<keyword evidence="3" id="KW-0969">Cilium</keyword>
<keyword evidence="3" id="KW-0282">Flagellum</keyword>
<feature type="non-terminal residue" evidence="3">
    <location>
        <position position="1"/>
    </location>
</feature>
<dbReference type="InterPro" id="IPR038610">
    <property type="entry name" value="FliK-like_C_sf"/>
</dbReference>
<dbReference type="Gene3D" id="3.30.750.140">
    <property type="match status" value="1"/>
</dbReference>
<dbReference type="CDD" id="cd17470">
    <property type="entry name" value="T3SS_Flik_C"/>
    <property type="match status" value="1"/>
</dbReference>
<keyword evidence="4" id="KW-1185">Reference proteome</keyword>
<evidence type="ECO:0000313" key="4">
    <source>
        <dbReference type="Proteomes" id="UP000440498"/>
    </source>
</evidence>